<keyword evidence="2" id="KW-1185">Reference proteome</keyword>
<proteinExistence type="predicted"/>
<reference evidence="1 2" key="1">
    <citation type="submission" date="2023-05" db="EMBL/GenBank/DDBJ databases">
        <title>A 100% complete, gapless, phased diploid assembly of the Scenedesmus obliquus UTEX 3031 genome.</title>
        <authorList>
            <person name="Biondi T.C."/>
            <person name="Hanschen E.R."/>
            <person name="Kwon T."/>
            <person name="Eng W."/>
            <person name="Kruse C.P.S."/>
            <person name="Koehler S.I."/>
            <person name="Kunde Y."/>
            <person name="Gleasner C.D."/>
            <person name="You Mak K.T."/>
            <person name="Polle J."/>
            <person name="Hovde B.T."/>
            <person name="Starkenburg S.R."/>
        </authorList>
    </citation>
    <scope>NUCLEOTIDE SEQUENCE [LARGE SCALE GENOMIC DNA]</scope>
    <source>
        <strain evidence="1 2">DOE0152z</strain>
    </source>
</reference>
<dbReference type="EMBL" id="CP126208">
    <property type="protein sequence ID" value="WIA08361.1"/>
    <property type="molecule type" value="Genomic_DNA"/>
</dbReference>
<sequence length="119" mass="12791">MCKLFLGRHSSLASQLQANTWAEASLPNAMELSYLETQDTMTTDQQEMPAATARPKPKRMCQVPGCTADLEAIGKPYCCMKRICPVHMKADVIPMSYAVLVAERAAGALVAAGTGRCVA</sequence>
<dbReference type="SUPFAM" id="SSF103612">
    <property type="entry name" value="SBT domain"/>
    <property type="match status" value="1"/>
</dbReference>
<evidence type="ECO:0000313" key="1">
    <source>
        <dbReference type="EMBL" id="WIA08361.1"/>
    </source>
</evidence>
<dbReference type="Gene3D" id="4.10.1100.10">
    <property type="entry name" value="Transcription factor, SBP-box domain"/>
    <property type="match status" value="1"/>
</dbReference>
<dbReference type="InterPro" id="IPR036893">
    <property type="entry name" value="SBP_sf"/>
</dbReference>
<accession>A0ABY8TJ81</accession>
<name>A0ABY8TJ81_TETOB</name>
<organism evidence="1 2">
    <name type="scientific">Tetradesmus obliquus</name>
    <name type="common">Green alga</name>
    <name type="synonym">Acutodesmus obliquus</name>
    <dbReference type="NCBI Taxonomy" id="3088"/>
    <lineage>
        <taxon>Eukaryota</taxon>
        <taxon>Viridiplantae</taxon>
        <taxon>Chlorophyta</taxon>
        <taxon>core chlorophytes</taxon>
        <taxon>Chlorophyceae</taxon>
        <taxon>CS clade</taxon>
        <taxon>Sphaeropleales</taxon>
        <taxon>Scenedesmaceae</taxon>
        <taxon>Tetradesmus</taxon>
    </lineage>
</organism>
<protein>
    <submittedName>
        <fullName evidence="1">Uncharacterized protein</fullName>
    </submittedName>
</protein>
<dbReference type="Proteomes" id="UP001244341">
    <property type="component" value="Chromosome 1b"/>
</dbReference>
<evidence type="ECO:0000313" key="2">
    <source>
        <dbReference type="Proteomes" id="UP001244341"/>
    </source>
</evidence>
<gene>
    <name evidence="1" type="ORF">OEZ85_007800</name>
</gene>